<comment type="caution">
    <text evidence="2">The sequence shown here is derived from an EMBL/GenBank/DDBJ whole genome shotgun (WGS) entry which is preliminary data.</text>
</comment>
<evidence type="ECO:0000313" key="2">
    <source>
        <dbReference type="EMBL" id="CAJ1407652.1"/>
    </source>
</evidence>
<feature type="region of interest" description="Disordered" evidence="1">
    <location>
        <begin position="349"/>
        <end position="438"/>
    </location>
</feature>
<proteinExistence type="predicted"/>
<keyword evidence="3" id="KW-1185">Reference proteome</keyword>
<organism evidence="2 3">
    <name type="scientific">Effrenium voratum</name>
    <dbReference type="NCBI Taxonomy" id="2562239"/>
    <lineage>
        <taxon>Eukaryota</taxon>
        <taxon>Sar</taxon>
        <taxon>Alveolata</taxon>
        <taxon>Dinophyceae</taxon>
        <taxon>Suessiales</taxon>
        <taxon>Symbiodiniaceae</taxon>
        <taxon>Effrenium</taxon>
    </lineage>
</organism>
<protein>
    <submittedName>
        <fullName evidence="2">Uncharacterized protein</fullName>
    </submittedName>
</protein>
<sequence>MEDPCGELEVREPDGRVAHISPGSYALHVLRGLPFRGATPPELGEGPSVDGLGTWRQWQEASYQLWQEFLEQCRRRLGSAPLTGLPAKSSQLLVLIEMRQHQDLEVVLRQSLSVLATGALDAIGLTLEPWSPILRIRKARGAPLVPMALVDEQGAAVVVGETLGRWLEAGDFFFGGEDHEEDEILELGPHTFPRDWPDVYEESAALRGLLGRRGICAAKRVSVVPKPQPLDGLEVRYLQSYANACNAAIARGLEVVEGWAIYDLLDDVTGAAFLAERYWWNAGPDGTWYDYSPFPENMEFMLLAEAFCPTGPREPEALTQQQQALAELLLRRRFPKARRAKLGLVTLKAPPLPEPKAAPELPEAEPAEDAPAPIPEPEAACASGEVAPEQPLKTGQQPQSEQREQPEPEQAEPAEQPEQQEEREATPEPAPPEPVEEPLTAEAARQLARRCKEEHGPGAVAEALRRLNCAESCDRLITAGLSGALVPQLGRRDGVQLLRALCEKSLKPGPGCPAHKRVAEALMSADGMKSLVAQLAVKESWGLGRPSRWAICASGTPWRRCAPGAARRYAARCAC</sequence>
<evidence type="ECO:0000256" key="1">
    <source>
        <dbReference type="SAM" id="MobiDB-lite"/>
    </source>
</evidence>
<dbReference type="EMBL" id="CAUJNA010003683">
    <property type="protein sequence ID" value="CAJ1407652.1"/>
    <property type="molecule type" value="Genomic_DNA"/>
</dbReference>
<accession>A0AA36JL82</accession>
<name>A0AA36JL82_9DINO</name>
<dbReference type="AlphaFoldDB" id="A0AA36JL82"/>
<reference evidence="2" key="1">
    <citation type="submission" date="2023-08" db="EMBL/GenBank/DDBJ databases">
        <authorList>
            <person name="Chen Y."/>
            <person name="Shah S."/>
            <person name="Dougan E. K."/>
            <person name="Thang M."/>
            <person name="Chan C."/>
        </authorList>
    </citation>
    <scope>NUCLEOTIDE SEQUENCE</scope>
</reference>
<dbReference type="Proteomes" id="UP001178507">
    <property type="component" value="Unassembled WGS sequence"/>
</dbReference>
<gene>
    <name evidence="2" type="ORF">EVOR1521_LOCUS29295</name>
</gene>
<evidence type="ECO:0000313" key="3">
    <source>
        <dbReference type="Proteomes" id="UP001178507"/>
    </source>
</evidence>